<dbReference type="Proteomes" id="UP000294292">
    <property type="component" value="Chromosome"/>
</dbReference>
<feature type="coiled-coil region" evidence="4">
    <location>
        <begin position="181"/>
        <end position="208"/>
    </location>
</feature>
<keyword evidence="4" id="KW-0175">Coiled coil</keyword>
<dbReference type="SUPFAM" id="SSF116734">
    <property type="entry name" value="DNA methylase specificity domain"/>
    <property type="match status" value="2"/>
</dbReference>
<keyword evidence="3" id="KW-0238">DNA-binding</keyword>
<dbReference type="GO" id="GO:0003677">
    <property type="term" value="F:DNA binding"/>
    <property type="evidence" value="ECO:0007669"/>
    <property type="project" value="UniProtKB-KW"/>
</dbReference>
<proteinExistence type="inferred from homology"/>
<dbReference type="AlphaFoldDB" id="A0A4P7A3Q8"/>
<evidence type="ECO:0000259" key="5">
    <source>
        <dbReference type="Pfam" id="PF01420"/>
    </source>
</evidence>
<keyword evidence="6" id="KW-0540">Nuclease</keyword>
<evidence type="ECO:0000256" key="1">
    <source>
        <dbReference type="ARBA" id="ARBA00010923"/>
    </source>
</evidence>
<dbReference type="EMBL" id="CP038015">
    <property type="protein sequence ID" value="QBP42686.1"/>
    <property type="molecule type" value="Genomic_DNA"/>
</dbReference>
<comment type="similarity">
    <text evidence="1">Belongs to the type-I restriction system S methylase family.</text>
</comment>
<dbReference type="REBASE" id="309607">
    <property type="entry name" value="S.Pan6503ORF16740P"/>
</dbReference>
<reference evidence="6 7" key="1">
    <citation type="submission" date="2019-03" db="EMBL/GenBank/DDBJ databases">
        <title>Complete genome sequence of Paenisporosarcina antarctica CGMCC 1.6503T.</title>
        <authorList>
            <person name="Rong J.-C."/>
            <person name="Chi N.-Y."/>
            <person name="Zhang Q.-F."/>
        </authorList>
    </citation>
    <scope>NUCLEOTIDE SEQUENCE [LARGE SCALE GENOMIC DNA]</scope>
    <source>
        <strain evidence="6 7">CGMCC 1.6503</strain>
    </source>
</reference>
<dbReference type="RefSeq" id="WP_134211297.1">
    <property type="nucleotide sequence ID" value="NZ_CP038015.1"/>
</dbReference>
<keyword evidence="6" id="KW-0255">Endonuclease</keyword>
<dbReference type="Gene3D" id="1.10.287.1120">
    <property type="entry name" value="Bipartite methylase S protein"/>
    <property type="match status" value="1"/>
</dbReference>
<dbReference type="InterPro" id="IPR044946">
    <property type="entry name" value="Restrct_endonuc_typeI_TRD_sf"/>
</dbReference>
<keyword evidence="7" id="KW-1185">Reference proteome</keyword>
<feature type="domain" description="Type I restriction modification DNA specificity" evidence="5">
    <location>
        <begin position="14"/>
        <end position="194"/>
    </location>
</feature>
<name>A0A4P7A3Q8_9BACL</name>
<keyword evidence="6" id="KW-0378">Hydrolase</keyword>
<organism evidence="6 7">
    <name type="scientific">Paenisporosarcina antarctica</name>
    <dbReference type="NCBI Taxonomy" id="417367"/>
    <lineage>
        <taxon>Bacteria</taxon>
        <taxon>Bacillati</taxon>
        <taxon>Bacillota</taxon>
        <taxon>Bacilli</taxon>
        <taxon>Bacillales</taxon>
        <taxon>Caryophanaceae</taxon>
        <taxon>Paenisporosarcina</taxon>
    </lineage>
</organism>
<evidence type="ECO:0000256" key="2">
    <source>
        <dbReference type="ARBA" id="ARBA00022747"/>
    </source>
</evidence>
<evidence type="ECO:0000313" key="7">
    <source>
        <dbReference type="Proteomes" id="UP000294292"/>
    </source>
</evidence>
<sequence>MSAPKLRFKDHSAKWNEVILNDFFYFIDGDRGKNYPNENDFFPEGYCLFLNAYNISDTGLTFKNTNWLTKEKHKSLRKGTAEYRDLILTTRGSKLGKLAVYDESIPYNVVRINSAMLLIRQKQDIDLEYTLYLFKDAILPKFINQHIVGSAQPHLTVKDLKAYSTYIPEDVIEQQKIGYFFSLLNLKIQKQQEKVELLKEQKKGLMQKIFSQELRFKAEGGREFPKWEKKQLNQLLFENKLRNINGEFTKEGVLSVSGTHGVINQIEFQGRSFAGESVANYHVVNTGDIVYTKSPLKYNPYGIIKVNKGKPGIVSTLYAVYSCNQEVSGEYLDFYFQLNDTTNRYLKPLVNKGAKNDMKVNNQQVLVGIVNIPIFNEQKKIVEFLLKFDTKIVAEKLRLNDLNEQKKGFMQKMFV</sequence>
<dbReference type="PANTHER" id="PTHR30408:SF12">
    <property type="entry name" value="TYPE I RESTRICTION ENZYME MJAVIII SPECIFICITY SUBUNIT"/>
    <property type="match status" value="1"/>
</dbReference>
<dbReference type="OrthoDB" id="9795776at2"/>
<evidence type="ECO:0000313" key="6">
    <source>
        <dbReference type="EMBL" id="QBP42686.1"/>
    </source>
</evidence>
<accession>A0A4P7A3Q8</accession>
<dbReference type="Pfam" id="PF01420">
    <property type="entry name" value="Methylase_S"/>
    <property type="match status" value="1"/>
</dbReference>
<evidence type="ECO:0000256" key="3">
    <source>
        <dbReference type="ARBA" id="ARBA00023125"/>
    </source>
</evidence>
<dbReference type="GO" id="GO:0009307">
    <property type="term" value="P:DNA restriction-modification system"/>
    <property type="evidence" value="ECO:0007669"/>
    <property type="project" value="UniProtKB-KW"/>
</dbReference>
<dbReference type="KEGG" id="panc:E2636_16735"/>
<keyword evidence="2" id="KW-0680">Restriction system</keyword>
<dbReference type="PANTHER" id="PTHR30408">
    <property type="entry name" value="TYPE-1 RESTRICTION ENZYME ECOKI SPECIFICITY PROTEIN"/>
    <property type="match status" value="1"/>
</dbReference>
<protein>
    <submittedName>
        <fullName evidence="6">Restriction endonuclease subunit S</fullName>
    </submittedName>
</protein>
<gene>
    <name evidence="6" type="ORF">E2636_16735</name>
</gene>
<dbReference type="Gene3D" id="3.90.220.20">
    <property type="entry name" value="DNA methylase specificity domains"/>
    <property type="match status" value="2"/>
</dbReference>
<dbReference type="InterPro" id="IPR000055">
    <property type="entry name" value="Restrct_endonuc_typeI_TRD"/>
</dbReference>
<evidence type="ECO:0000256" key="4">
    <source>
        <dbReference type="SAM" id="Coils"/>
    </source>
</evidence>
<dbReference type="InterPro" id="IPR052021">
    <property type="entry name" value="Type-I_RS_S_subunit"/>
</dbReference>
<dbReference type="GO" id="GO:0004519">
    <property type="term" value="F:endonuclease activity"/>
    <property type="evidence" value="ECO:0007669"/>
    <property type="project" value="UniProtKB-KW"/>
</dbReference>